<reference evidence="1 2" key="1">
    <citation type="submission" date="2016-01" db="EMBL/GenBank/DDBJ databases">
        <authorList>
            <person name="Oliw E.H."/>
        </authorList>
    </citation>
    <scope>NUCLEOTIDE SEQUENCE [LARGE SCALE GENOMIC DNA]</scope>
    <source>
        <strain evidence="1">LMG 27134</strain>
    </source>
</reference>
<name>A0A158JB43_9BURK</name>
<gene>
    <name evidence="1" type="ORF">AWB69_07451</name>
</gene>
<proteinExistence type="predicted"/>
<sequence length="34" mass="3668">MRDVEEMGLAGIAHAVWYVNFSRLAASGTMPESA</sequence>
<dbReference type="AlphaFoldDB" id="A0A158JB43"/>
<accession>A0A158JB43</accession>
<dbReference type="EMBL" id="FCOK02000077">
    <property type="protein sequence ID" value="SAL65895.1"/>
    <property type="molecule type" value="Genomic_DNA"/>
</dbReference>
<protein>
    <submittedName>
        <fullName evidence="1">Uncharacterized protein</fullName>
    </submittedName>
</protein>
<organism evidence="1 2">
    <name type="scientific">Caballeronia udeis</name>
    <dbReference type="NCBI Taxonomy" id="1232866"/>
    <lineage>
        <taxon>Bacteria</taxon>
        <taxon>Pseudomonadati</taxon>
        <taxon>Pseudomonadota</taxon>
        <taxon>Betaproteobacteria</taxon>
        <taxon>Burkholderiales</taxon>
        <taxon>Burkholderiaceae</taxon>
        <taxon>Caballeronia</taxon>
    </lineage>
</organism>
<dbReference type="Proteomes" id="UP000054683">
    <property type="component" value="Unassembled WGS sequence"/>
</dbReference>
<evidence type="ECO:0000313" key="2">
    <source>
        <dbReference type="Proteomes" id="UP000054683"/>
    </source>
</evidence>
<evidence type="ECO:0000313" key="1">
    <source>
        <dbReference type="EMBL" id="SAL65895.1"/>
    </source>
</evidence>